<feature type="compositionally biased region" description="Acidic residues" evidence="9">
    <location>
        <begin position="258"/>
        <end position="268"/>
    </location>
</feature>
<dbReference type="GO" id="GO:0016020">
    <property type="term" value="C:membrane"/>
    <property type="evidence" value="ECO:0007669"/>
    <property type="project" value="InterPro"/>
</dbReference>
<accession>A0AAV0J7W8</accession>
<dbReference type="PANTHER" id="PTHR10791:SF142">
    <property type="entry name" value="BIDIRECTIONAL SUGAR TRANSPORTER SWEET16"/>
    <property type="match status" value="1"/>
</dbReference>
<feature type="compositionally biased region" description="Polar residues" evidence="9">
    <location>
        <begin position="426"/>
        <end position="435"/>
    </location>
</feature>
<evidence type="ECO:0000256" key="5">
    <source>
        <dbReference type="ARBA" id="ARBA00022692"/>
    </source>
</evidence>
<feature type="transmembrane region" description="Helical" evidence="10">
    <location>
        <begin position="190"/>
        <end position="211"/>
    </location>
</feature>
<feature type="region of interest" description="Disordered" evidence="9">
    <location>
        <begin position="217"/>
        <end position="296"/>
    </location>
</feature>
<comment type="subcellular location">
    <subcellularLocation>
        <location evidence="1">Endomembrane system</location>
        <topology evidence="1">Multi-pass membrane protein</topology>
    </subcellularLocation>
</comment>
<dbReference type="InterPro" id="IPR047664">
    <property type="entry name" value="SWEET"/>
</dbReference>
<dbReference type="GO" id="GO:0051119">
    <property type="term" value="F:sugar transmembrane transporter activity"/>
    <property type="evidence" value="ECO:0007669"/>
    <property type="project" value="InterPro"/>
</dbReference>
<evidence type="ECO:0000256" key="9">
    <source>
        <dbReference type="SAM" id="MobiDB-lite"/>
    </source>
</evidence>
<feature type="transmembrane region" description="Helical" evidence="10">
    <location>
        <begin position="102"/>
        <end position="124"/>
    </location>
</feature>
<proteinExistence type="inferred from homology"/>
<dbReference type="PANTHER" id="PTHR10791">
    <property type="entry name" value="RAG1-ACTIVATING PROTEIN 1"/>
    <property type="match status" value="1"/>
</dbReference>
<evidence type="ECO:0000256" key="1">
    <source>
        <dbReference type="ARBA" id="ARBA00004127"/>
    </source>
</evidence>
<evidence type="ECO:0000256" key="8">
    <source>
        <dbReference type="ARBA" id="ARBA00023136"/>
    </source>
</evidence>
<feature type="compositionally biased region" description="Polar residues" evidence="9">
    <location>
        <begin position="350"/>
        <end position="359"/>
    </location>
</feature>
<dbReference type="Gene3D" id="1.20.1280.290">
    <property type="match status" value="2"/>
</dbReference>
<dbReference type="Proteomes" id="UP001154282">
    <property type="component" value="Unassembled WGS sequence"/>
</dbReference>
<evidence type="ECO:0000313" key="11">
    <source>
        <dbReference type="EMBL" id="CAI0404969.1"/>
    </source>
</evidence>
<dbReference type="InterPro" id="IPR004316">
    <property type="entry name" value="SWEET_rpt"/>
</dbReference>
<evidence type="ECO:0000313" key="12">
    <source>
        <dbReference type="Proteomes" id="UP001154282"/>
    </source>
</evidence>
<keyword evidence="12" id="KW-1185">Reference proteome</keyword>
<dbReference type="EMBL" id="CAMGYJ010000004">
    <property type="protein sequence ID" value="CAI0404969.1"/>
    <property type="molecule type" value="Genomic_DNA"/>
</dbReference>
<feature type="transmembrane region" description="Helical" evidence="10">
    <location>
        <begin position="162"/>
        <end position="184"/>
    </location>
</feature>
<dbReference type="GO" id="GO:0051260">
    <property type="term" value="P:protein homooligomerization"/>
    <property type="evidence" value="ECO:0007669"/>
    <property type="project" value="UniProtKB-ARBA"/>
</dbReference>
<evidence type="ECO:0000256" key="7">
    <source>
        <dbReference type="ARBA" id="ARBA00022989"/>
    </source>
</evidence>
<name>A0AAV0J7W8_9ROSI</name>
<comment type="caution">
    <text evidence="11">The sequence shown here is derived from an EMBL/GenBank/DDBJ whole genome shotgun (WGS) entry which is preliminary data.</text>
</comment>
<reference evidence="11" key="1">
    <citation type="submission" date="2022-08" db="EMBL/GenBank/DDBJ databases">
        <authorList>
            <person name="Gutierrez-Valencia J."/>
        </authorList>
    </citation>
    <scope>NUCLEOTIDE SEQUENCE</scope>
</reference>
<feature type="transmembrane region" description="Helical" evidence="10">
    <location>
        <begin position="69"/>
        <end position="90"/>
    </location>
</feature>
<feature type="compositionally biased region" description="Low complexity" evidence="9">
    <location>
        <begin position="383"/>
        <end position="394"/>
    </location>
</feature>
<keyword evidence="5 10" id="KW-0812">Transmembrane</keyword>
<feature type="transmembrane region" description="Helical" evidence="10">
    <location>
        <begin position="45"/>
        <end position="63"/>
    </location>
</feature>
<gene>
    <name evidence="11" type="ORF">LITE_LOCUS12711</name>
</gene>
<evidence type="ECO:0000256" key="6">
    <source>
        <dbReference type="ARBA" id="ARBA00022737"/>
    </source>
</evidence>
<keyword evidence="8 10" id="KW-0472">Membrane</keyword>
<organism evidence="11 12">
    <name type="scientific">Linum tenue</name>
    <dbReference type="NCBI Taxonomy" id="586396"/>
    <lineage>
        <taxon>Eukaryota</taxon>
        <taxon>Viridiplantae</taxon>
        <taxon>Streptophyta</taxon>
        <taxon>Embryophyta</taxon>
        <taxon>Tracheophyta</taxon>
        <taxon>Spermatophyta</taxon>
        <taxon>Magnoliopsida</taxon>
        <taxon>eudicotyledons</taxon>
        <taxon>Gunneridae</taxon>
        <taxon>Pentapetalae</taxon>
        <taxon>rosids</taxon>
        <taxon>fabids</taxon>
        <taxon>Malpighiales</taxon>
        <taxon>Linaceae</taxon>
        <taxon>Linum</taxon>
    </lineage>
</organism>
<feature type="region of interest" description="Disordered" evidence="9">
    <location>
        <begin position="383"/>
        <end position="403"/>
    </location>
</feature>
<keyword evidence="3" id="KW-0813">Transport</keyword>
<feature type="region of interest" description="Disordered" evidence="9">
    <location>
        <begin position="426"/>
        <end position="455"/>
    </location>
</feature>
<sequence>MAVNSSISFIIGLVGNLLSILVFTSPIKTFARIVKMKSTEDYKGVPYIITLLSASLWTFYGLLKPDGLLIVTVNSAGAIFQTIYVILFITYAPKQKKISTGILAGVFNVGFLGGVVAITLLALHKNSHEKITFVGTLCMALTIGMYAAPLSAMRMVIQTKSVMYMPFLLSFCLFLNGSVWSIYAVLVKDIYIIIPNAIGFVLGIAQLAIYFKYKGKSPEPKQGDDEDDDVDTEMGPGFHEMDTLKTDTTNHNMHKVDEEEGNEEEEEEGQGKPQEQRKQEEKGPTMGNLVIPPKPSINRAHSVKKIIRTISSIRPYDLDSNWATTTGAHGPAANKMGDTPRYTKKEDSTTPKPSVNKPQSVRKITRTISSIHPYDASDSNWAAATTAHGPATTTDKLGDTPTDQKKAFNRLQSVKKIMRTISSIHPSDLDSNWAATTPRGKPMDRSTSMIRPAVK</sequence>
<dbReference type="FunFam" id="1.20.1280.290:FF:000001">
    <property type="entry name" value="Bidirectional sugar transporter SWEET"/>
    <property type="match status" value="1"/>
</dbReference>
<evidence type="ECO:0000256" key="2">
    <source>
        <dbReference type="ARBA" id="ARBA00007809"/>
    </source>
</evidence>
<dbReference type="FunFam" id="1.20.1280.290:FF:000002">
    <property type="entry name" value="Bidirectional sugar transporter SWEET"/>
    <property type="match status" value="1"/>
</dbReference>
<feature type="transmembrane region" description="Helical" evidence="10">
    <location>
        <begin position="6"/>
        <end position="24"/>
    </location>
</feature>
<keyword evidence="4" id="KW-0762">Sugar transport</keyword>
<keyword evidence="6" id="KW-0677">Repeat</keyword>
<dbReference type="GO" id="GO:0012505">
    <property type="term" value="C:endomembrane system"/>
    <property type="evidence" value="ECO:0007669"/>
    <property type="project" value="UniProtKB-SubCell"/>
</dbReference>
<feature type="compositionally biased region" description="Basic and acidic residues" evidence="9">
    <location>
        <begin position="274"/>
        <end position="283"/>
    </location>
</feature>
<evidence type="ECO:0000256" key="3">
    <source>
        <dbReference type="ARBA" id="ARBA00022448"/>
    </source>
</evidence>
<evidence type="ECO:0000256" key="4">
    <source>
        <dbReference type="ARBA" id="ARBA00022597"/>
    </source>
</evidence>
<evidence type="ECO:0008006" key="13">
    <source>
        <dbReference type="Google" id="ProtNLM"/>
    </source>
</evidence>
<protein>
    <recommendedName>
        <fullName evidence="13">Bidirectional sugar transporter SWEET</fullName>
    </recommendedName>
</protein>
<evidence type="ECO:0000256" key="10">
    <source>
        <dbReference type="SAM" id="Phobius"/>
    </source>
</evidence>
<comment type="similarity">
    <text evidence="2">Belongs to the SWEET sugar transporter family.</text>
</comment>
<dbReference type="Pfam" id="PF03083">
    <property type="entry name" value="MtN3_slv"/>
    <property type="match status" value="2"/>
</dbReference>
<feature type="transmembrane region" description="Helical" evidence="10">
    <location>
        <begin position="130"/>
        <end position="150"/>
    </location>
</feature>
<keyword evidence="7 10" id="KW-1133">Transmembrane helix</keyword>
<feature type="region of interest" description="Disordered" evidence="9">
    <location>
        <begin position="325"/>
        <end position="362"/>
    </location>
</feature>
<dbReference type="AlphaFoldDB" id="A0AAV0J7W8"/>